<name>A0A9P4PRL1_9PLEO</name>
<organism evidence="2 3">
    <name type="scientific">Karstenula rhodostoma CBS 690.94</name>
    <dbReference type="NCBI Taxonomy" id="1392251"/>
    <lineage>
        <taxon>Eukaryota</taxon>
        <taxon>Fungi</taxon>
        <taxon>Dikarya</taxon>
        <taxon>Ascomycota</taxon>
        <taxon>Pezizomycotina</taxon>
        <taxon>Dothideomycetes</taxon>
        <taxon>Pleosporomycetidae</taxon>
        <taxon>Pleosporales</taxon>
        <taxon>Massarineae</taxon>
        <taxon>Didymosphaeriaceae</taxon>
        <taxon>Karstenula</taxon>
    </lineage>
</organism>
<dbReference type="GO" id="GO:0005543">
    <property type="term" value="F:phospholipid binding"/>
    <property type="evidence" value="ECO:0007669"/>
    <property type="project" value="TreeGrafter"/>
</dbReference>
<evidence type="ECO:0000313" key="3">
    <source>
        <dbReference type="Proteomes" id="UP000799764"/>
    </source>
</evidence>
<dbReference type="Proteomes" id="UP000799764">
    <property type="component" value="Unassembled WGS sequence"/>
</dbReference>
<feature type="chain" id="PRO_5040235581" evidence="1">
    <location>
        <begin position="19"/>
        <end position="196"/>
    </location>
</feature>
<dbReference type="SUPFAM" id="SSF49777">
    <property type="entry name" value="PEBP-like"/>
    <property type="match status" value="1"/>
</dbReference>
<comment type="caution">
    <text evidence="2">The sequence shown here is derived from an EMBL/GenBank/DDBJ whole genome shotgun (WGS) entry which is preliminary data.</text>
</comment>
<dbReference type="CDD" id="cd00866">
    <property type="entry name" value="PEBP_euk"/>
    <property type="match status" value="1"/>
</dbReference>
<feature type="signal peptide" evidence="1">
    <location>
        <begin position="1"/>
        <end position="18"/>
    </location>
</feature>
<dbReference type="InterPro" id="IPR035810">
    <property type="entry name" value="PEBP_euk"/>
</dbReference>
<feature type="non-terminal residue" evidence="2">
    <location>
        <position position="196"/>
    </location>
</feature>
<protein>
    <submittedName>
        <fullName evidence="2">PEBP-like protein</fullName>
    </submittedName>
</protein>
<dbReference type="OrthoDB" id="2506647at2759"/>
<dbReference type="Gene3D" id="3.90.280.10">
    <property type="entry name" value="PEBP-like"/>
    <property type="match status" value="1"/>
</dbReference>
<evidence type="ECO:0000313" key="2">
    <source>
        <dbReference type="EMBL" id="KAF2448922.1"/>
    </source>
</evidence>
<dbReference type="InterPro" id="IPR036610">
    <property type="entry name" value="PEBP-like_sf"/>
</dbReference>
<dbReference type="InterPro" id="IPR008914">
    <property type="entry name" value="PEBP"/>
</dbReference>
<dbReference type="FunFam" id="3.90.280.10:FF:000013">
    <property type="entry name" value="Protease inhibitor (Tfs1), putative"/>
    <property type="match status" value="1"/>
</dbReference>
<dbReference type="GO" id="GO:0030162">
    <property type="term" value="P:regulation of proteolysis"/>
    <property type="evidence" value="ECO:0007669"/>
    <property type="project" value="TreeGrafter"/>
</dbReference>
<dbReference type="GO" id="GO:0030414">
    <property type="term" value="F:peptidase inhibitor activity"/>
    <property type="evidence" value="ECO:0007669"/>
    <property type="project" value="TreeGrafter"/>
</dbReference>
<accession>A0A9P4PRL1</accession>
<evidence type="ECO:0000256" key="1">
    <source>
        <dbReference type="SAM" id="SignalP"/>
    </source>
</evidence>
<dbReference type="AlphaFoldDB" id="A0A9P4PRL1"/>
<gene>
    <name evidence="2" type="ORF">P171DRAFT_337720</name>
</gene>
<dbReference type="GO" id="GO:0046578">
    <property type="term" value="P:regulation of Ras protein signal transduction"/>
    <property type="evidence" value="ECO:0007669"/>
    <property type="project" value="TreeGrafter"/>
</dbReference>
<reference evidence="2" key="1">
    <citation type="journal article" date="2020" name="Stud. Mycol.">
        <title>101 Dothideomycetes genomes: a test case for predicting lifestyles and emergence of pathogens.</title>
        <authorList>
            <person name="Haridas S."/>
            <person name="Albert R."/>
            <person name="Binder M."/>
            <person name="Bloem J."/>
            <person name="Labutti K."/>
            <person name="Salamov A."/>
            <person name="Andreopoulos B."/>
            <person name="Baker S."/>
            <person name="Barry K."/>
            <person name="Bills G."/>
            <person name="Bluhm B."/>
            <person name="Cannon C."/>
            <person name="Castanera R."/>
            <person name="Culley D."/>
            <person name="Daum C."/>
            <person name="Ezra D."/>
            <person name="Gonzalez J."/>
            <person name="Henrissat B."/>
            <person name="Kuo A."/>
            <person name="Liang C."/>
            <person name="Lipzen A."/>
            <person name="Lutzoni F."/>
            <person name="Magnuson J."/>
            <person name="Mondo S."/>
            <person name="Nolan M."/>
            <person name="Ohm R."/>
            <person name="Pangilinan J."/>
            <person name="Park H.-J."/>
            <person name="Ramirez L."/>
            <person name="Alfaro M."/>
            <person name="Sun H."/>
            <person name="Tritt A."/>
            <person name="Yoshinaga Y."/>
            <person name="Zwiers L.-H."/>
            <person name="Turgeon B."/>
            <person name="Goodwin S."/>
            <person name="Spatafora J."/>
            <person name="Crous P."/>
            <person name="Grigoriev I."/>
        </authorList>
    </citation>
    <scope>NUCLEOTIDE SEQUENCE</scope>
    <source>
        <strain evidence="2">CBS 690.94</strain>
    </source>
</reference>
<dbReference type="PANTHER" id="PTHR11362">
    <property type="entry name" value="PHOSPHATIDYLETHANOLAMINE-BINDING PROTEIN"/>
    <property type="match status" value="1"/>
</dbReference>
<proteinExistence type="predicted"/>
<dbReference type="Pfam" id="PF01161">
    <property type="entry name" value="PBP"/>
    <property type="match status" value="1"/>
</dbReference>
<sequence>MHFSKGLVVAAAVGVAQAQTPKGFTPAATAQLDVIYNSTKVSTPGELLSKAATASQPQLALPSSAVSSNETYVFVMLDLDVPPASGNTTRRVLLHAMNTGFKASKQSVAGGAVLLASSDKGPAMYIGPSPPASDTMAHRYTQLLFKQPATLKASASDFANTQARIGFDIEGFAKENGLGEPLAGNFFTVDGRADAA</sequence>
<dbReference type="PANTHER" id="PTHR11362:SF141">
    <property type="entry name" value="PHOSPHATIDYLETHANOLAMINE-BINDING PROTEIN"/>
    <property type="match status" value="1"/>
</dbReference>
<keyword evidence="1" id="KW-0732">Signal</keyword>
<keyword evidence="3" id="KW-1185">Reference proteome</keyword>
<dbReference type="EMBL" id="MU001495">
    <property type="protein sequence ID" value="KAF2448922.1"/>
    <property type="molecule type" value="Genomic_DNA"/>
</dbReference>